<dbReference type="PANTHER" id="PTHR43046:SF16">
    <property type="entry name" value="ADP-RIBOSE PYROPHOSPHATASE YJHB-RELATED"/>
    <property type="match status" value="1"/>
</dbReference>
<dbReference type="PROSITE" id="PS51462">
    <property type="entry name" value="NUDIX"/>
    <property type="match status" value="1"/>
</dbReference>
<keyword evidence="5" id="KW-1185">Reference proteome</keyword>
<dbReference type="InterPro" id="IPR000086">
    <property type="entry name" value="NUDIX_hydrolase_dom"/>
</dbReference>
<dbReference type="Gene3D" id="3.90.79.10">
    <property type="entry name" value="Nucleoside Triphosphate Pyrophosphohydrolase"/>
    <property type="match status" value="1"/>
</dbReference>
<evidence type="ECO:0000256" key="1">
    <source>
        <dbReference type="ARBA" id="ARBA00001946"/>
    </source>
</evidence>
<dbReference type="SUPFAM" id="SSF55811">
    <property type="entry name" value="Nudix"/>
    <property type="match status" value="1"/>
</dbReference>
<sequence>MTDIRLPLGGLKFSVRVAVLCVRGNYLLANTARWLGFWFLPGGALSTSEDVLTCAAREWLEETGTPPGQMHLVGVLENFFGPPEKRQHEIGFYFRMEAPAELPDVGFTVLDNPDYFYDWVPLSEVASRPVYPLAVAEFLKVRPGEVRHLVERN</sequence>
<dbReference type="Pfam" id="PF00293">
    <property type="entry name" value="NUDIX"/>
    <property type="match status" value="1"/>
</dbReference>
<name>A0ABN6RF61_9DEIO</name>
<dbReference type="Proteomes" id="UP001064971">
    <property type="component" value="Chromosome"/>
</dbReference>
<dbReference type="EMBL" id="AP026560">
    <property type="protein sequence ID" value="BDP41313.1"/>
    <property type="molecule type" value="Genomic_DNA"/>
</dbReference>
<comment type="cofactor">
    <cofactor evidence="1">
        <name>Mg(2+)</name>
        <dbReference type="ChEBI" id="CHEBI:18420"/>
    </cofactor>
</comment>
<feature type="domain" description="Nudix hydrolase" evidence="3">
    <location>
        <begin position="10"/>
        <end position="143"/>
    </location>
</feature>
<organism evidence="4 5">
    <name type="scientific">Deinococcus aetherius</name>
    <dbReference type="NCBI Taxonomy" id="200252"/>
    <lineage>
        <taxon>Bacteria</taxon>
        <taxon>Thermotogati</taxon>
        <taxon>Deinococcota</taxon>
        <taxon>Deinococci</taxon>
        <taxon>Deinococcales</taxon>
        <taxon>Deinococcaceae</taxon>
        <taxon>Deinococcus</taxon>
    </lineage>
</organism>
<evidence type="ECO:0000256" key="2">
    <source>
        <dbReference type="ARBA" id="ARBA00022801"/>
    </source>
</evidence>
<evidence type="ECO:0000259" key="3">
    <source>
        <dbReference type="PROSITE" id="PS51462"/>
    </source>
</evidence>
<evidence type="ECO:0000313" key="5">
    <source>
        <dbReference type="Proteomes" id="UP001064971"/>
    </source>
</evidence>
<evidence type="ECO:0000313" key="4">
    <source>
        <dbReference type="EMBL" id="BDP41313.1"/>
    </source>
</evidence>
<keyword evidence="2" id="KW-0378">Hydrolase</keyword>
<dbReference type="InterPro" id="IPR015797">
    <property type="entry name" value="NUDIX_hydrolase-like_dom_sf"/>
</dbReference>
<accession>A0ABN6RF61</accession>
<protein>
    <submittedName>
        <fullName evidence="4">DNA mismatch repair protein MutT</fullName>
    </submittedName>
</protein>
<reference evidence="4" key="1">
    <citation type="submission" date="2022-07" db="EMBL/GenBank/DDBJ databases">
        <title>Complete Genome Sequence of the Radioresistant Bacterium Deinococcus aetherius ST0316, Isolated from the Air Dust collected in Lower Stratosphere above Japan.</title>
        <authorList>
            <person name="Satoh K."/>
            <person name="Hagiwara K."/>
            <person name="Katsumata K."/>
            <person name="Kubo A."/>
            <person name="Yokobori S."/>
            <person name="Yamagishi A."/>
            <person name="Oono Y."/>
            <person name="Narumi I."/>
        </authorList>
    </citation>
    <scope>NUCLEOTIDE SEQUENCE</scope>
    <source>
        <strain evidence="4">ST0316</strain>
    </source>
</reference>
<dbReference type="PANTHER" id="PTHR43046">
    <property type="entry name" value="GDP-MANNOSE MANNOSYL HYDROLASE"/>
    <property type="match status" value="1"/>
</dbReference>
<gene>
    <name evidence="4" type="ORF">DAETH_12820</name>
</gene>
<proteinExistence type="predicted"/>
<dbReference type="RefSeq" id="WP_264777091.1">
    <property type="nucleotide sequence ID" value="NZ_AP026560.1"/>
</dbReference>